<organism evidence="3">
    <name type="scientific">uncultured marine thaumarchaeote KM3_57_D03</name>
    <dbReference type="NCBI Taxonomy" id="1456206"/>
    <lineage>
        <taxon>Archaea</taxon>
        <taxon>Nitrososphaerota</taxon>
        <taxon>environmental samples</taxon>
    </lineage>
</organism>
<dbReference type="EMBL" id="KF900954">
    <property type="protein sequence ID" value="AIF12773.1"/>
    <property type="molecule type" value="Genomic_DNA"/>
</dbReference>
<feature type="region of interest" description="Disordered" evidence="1">
    <location>
        <begin position="84"/>
        <end position="130"/>
    </location>
</feature>
<dbReference type="SUPFAM" id="SSF54909">
    <property type="entry name" value="Dimeric alpha+beta barrel"/>
    <property type="match status" value="1"/>
</dbReference>
<feature type="compositionally biased region" description="Acidic residues" evidence="1">
    <location>
        <begin position="101"/>
        <end position="119"/>
    </location>
</feature>
<accession>A0A075HFX4</accession>
<name>A0A075HFX4_9ARCH</name>
<dbReference type="AlphaFoldDB" id="A0A075HFX4"/>
<evidence type="ECO:0000256" key="1">
    <source>
        <dbReference type="SAM" id="MobiDB-lite"/>
    </source>
</evidence>
<evidence type="ECO:0000313" key="3">
    <source>
        <dbReference type="EMBL" id="AIF12773.1"/>
    </source>
</evidence>
<proteinExistence type="predicted"/>
<evidence type="ECO:0000259" key="2">
    <source>
        <dbReference type="Pfam" id="PF01037"/>
    </source>
</evidence>
<feature type="compositionally biased region" description="Basic and acidic residues" evidence="1">
    <location>
        <begin position="120"/>
        <end position="130"/>
    </location>
</feature>
<dbReference type="Pfam" id="PF01037">
    <property type="entry name" value="AsnC_trans_reg"/>
    <property type="match status" value="1"/>
</dbReference>
<dbReference type="InterPro" id="IPR011008">
    <property type="entry name" value="Dimeric_a/b-barrel"/>
</dbReference>
<reference evidence="3" key="1">
    <citation type="journal article" date="2014" name="Genome Biol. Evol.">
        <title>Pangenome evidence for extensive interdomain horizontal transfer affecting lineage core and shell genes in uncultured planktonic thaumarchaeota and euryarchaeota.</title>
        <authorList>
            <person name="Deschamps P."/>
            <person name="Zivanovic Y."/>
            <person name="Moreira D."/>
            <person name="Rodriguez-Valera F."/>
            <person name="Lopez-Garcia P."/>
        </authorList>
    </citation>
    <scope>NUCLEOTIDE SEQUENCE</scope>
</reference>
<dbReference type="InterPro" id="IPR019887">
    <property type="entry name" value="Tscrpt_reg_AsnC/Lrp_C"/>
</dbReference>
<sequence length="130" mass="14802">MQRAFVLINCDLGSESSLIKELNQLDTVKESHGTFGPYDIVSVIETDNQDKIRKTISDHIRMLEHVRSTTTLMEVGNIEDLQPLPDIIPDVIPDEKKPLEPPDEVDDEEYDDDEDEEDFSDKTRGEGMVL</sequence>
<protein>
    <submittedName>
        <fullName evidence="3">Transcriptional regulator</fullName>
    </submittedName>
</protein>
<feature type="domain" description="Transcription regulator AsnC/Lrp ligand binding" evidence="2">
    <location>
        <begin position="6"/>
        <end position="72"/>
    </location>
</feature>
<dbReference type="Gene3D" id="3.30.70.920">
    <property type="match status" value="1"/>
</dbReference>